<dbReference type="Proteomes" id="UP001430356">
    <property type="component" value="Unassembled WGS sequence"/>
</dbReference>
<feature type="region of interest" description="Disordered" evidence="1">
    <location>
        <begin position="1"/>
        <end position="36"/>
    </location>
</feature>
<feature type="region of interest" description="Disordered" evidence="1">
    <location>
        <begin position="248"/>
        <end position="268"/>
    </location>
</feature>
<reference evidence="2 3" key="1">
    <citation type="journal article" date="2021" name="MBio">
        <title>A New Model Trypanosomatid, Novymonas esmeraldas: Genomic Perception of Its 'Candidatus Pandoraea novymonadis' Endosymbiont.</title>
        <authorList>
            <person name="Zakharova A."/>
            <person name="Saura A."/>
            <person name="Butenko A."/>
            <person name="Podesvova L."/>
            <person name="Warmusova S."/>
            <person name="Kostygov A.Y."/>
            <person name="Nenarokova A."/>
            <person name="Lukes J."/>
            <person name="Opperdoes F.R."/>
            <person name="Yurchenko V."/>
        </authorList>
    </citation>
    <scope>NUCLEOTIDE SEQUENCE [LARGE SCALE GENOMIC DNA]</scope>
    <source>
        <strain evidence="2 3">E262AT.01</strain>
    </source>
</reference>
<evidence type="ECO:0000256" key="1">
    <source>
        <dbReference type="SAM" id="MobiDB-lite"/>
    </source>
</evidence>
<evidence type="ECO:0008006" key="4">
    <source>
        <dbReference type="Google" id="ProtNLM"/>
    </source>
</evidence>
<feature type="region of interest" description="Disordered" evidence="1">
    <location>
        <begin position="396"/>
        <end position="424"/>
    </location>
</feature>
<comment type="caution">
    <text evidence="2">The sequence shown here is derived from an EMBL/GenBank/DDBJ whole genome shotgun (WGS) entry which is preliminary data.</text>
</comment>
<dbReference type="AlphaFoldDB" id="A0AAW0EPT2"/>
<feature type="compositionally biased region" description="Low complexity" evidence="1">
    <location>
        <begin position="7"/>
        <end position="21"/>
    </location>
</feature>
<dbReference type="EMBL" id="JAECZO010000049">
    <property type="protein sequence ID" value="KAK7195206.1"/>
    <property type="molecule type" value="Genomic_DNA"/>
</dbReference>
<name>A0AAW0EPT2_9TRYP</name>
<protein>
    <recommendedName>
        <fullName evidence="4">Trichohyalin-plectin-homology domain-containing protein</fullName>
    </recommendedName>
</protein>
<feature type="compositionally biased region" description="Basic and acidic residues" evidence="1">
    <location>
        <begin position="482"/>
        <end position="497"/>
    </location>
</feature>
<organism evidence="2 3">
    <name type="scientific">Novymonas esmeraldas</name>
    <dbReference type="NCBI Taxonomy" id="1808958"/>
    <lineage>
        <taxon>Eukaryota</taxon>
        <taxon>Discoba</taxon>
        <taxon>Euglenozoa</taxon>
        <taxon>Kinetoplastea</taxon>
        <taxon>Metakinetoplastina</taxon>
        <taxon>Trypanosomatida</taxon>
        <taxon>Trypanosomatidae</taxon>
        <taxon>Novymonas</taxon>
    </lineage>
</organism>
<proteinExistence type="predicted"/>
<sequence length="534" mass="60583">MPPPRGPGVAASSASSSMAVTRARRDPLRRIGNGNAVASGLDMTRVGILSDRELAFFHRLAYAGSQAAEQQEHDARKQEEDRRRGLSKARTATWTDTIEARHDRFVQAQQDAKDAAEARQKVLDELYAEKLREEHQAILARQEMEELKEDPRGRNMRSMQLLHETLKAREEQLVYKDMLKKEEAAQNADAQRELQLRLWGDQAEKLQKALAVRQRNVEEKNANLETVLYQLEQRRQGRAEERADGVRVAGEAAEERAEQAEEDAQRRRRELENGAYNIAHSRTALTKSQKLQARVAETAKDEVVLHAEEAKVDAIKRWVTEHQEKKQAALEQRKAAGLQQYLDEATRENLPTYRTQDVFEQKGYSMLQRLSDGDAERRERQHDVRLEMELHRRAVEEERAAEERGEALASSSSGGGGGGAPRHRAATTAAGFLNKAEEKAYAEEMRGYPAQVRAQEAAEAAARRAEAVRVAHIQELQAAEKRENARRAVEARRDEARQQQAQQKADDARYRTYIDSVVPADMHPVLYRKATQLS</sequence>
<keyword evidence="3" id="KW-1185">Reference proteome</keyword>
<feature type="compositionally biased region" description="Basic and acidic residues" evidence="1">
    <location>
        <begin position="70"/>
        <end position="84"/>
    </location>
</feature>
<gene>
    <name evidence="2" type="ORF">NESM_000445600</name>
</gene>
<dbReference type="PANTHER" id="PTHR28663">
    <property type="entry name" value="COILED-COIL DOMAIN-CONTAINING PROTEIN 173"/>
    <property type="match status" value="1"/>
</dbReference>
<feature type="compositionally biased region" description="Basic and acidic residues" evidence="1">
    <location>
        <begin position="253"/>
        <end position="268"/>
    </location>
</feature>
<feature type="compositionally biased region" description="Basic and acidic residues" evidence="1">
    <location>
        <begin position="396"/>
        <end position="406"/>
    </location>
</feature>
<dbReference type="InterPro" id="IPR039986">
    <property type="entry name" value="CFAP210"/>
</dbReference>
<feature type="region of interest" description="Disordered" evidence="1">
    <location>
        <begin position="65"/>
        <end position="90"/>
    </location>
</feature>
<feature type="region of interest" description="Disordered" evidence="1">
    <location>
        <begin position="482"/>
        <end position="508"/>
    </location>
</feature>
<evidence type="ECO:0000313" key="2">
    <source>
        <dbReference type="EMBL" id="KAK7195206.1"/>
    </source>
</evidence>
<accession>A0AAW0EPT2</accession>
<evidence type="ECO:0000313" key="3">
    <source>
        <dbReference type="Proteomes" id="UP001430356"/>
    </source>
</evidence>
<dbReference type="PANTHER" id="PTHR28663:SF1">
    <property type="entry name" value="CILIA- AND FLAGELLA- ASSOCIATED PROTEIN 210"/>
    <property type="match status" value="1"/>
</dbReference>